<feature type="region of interest" description="Disordered" evidence="6">
    <location>
        <begin position="105"/>
        <end position="129"/>
    </location>
</feature>
<dbReference type="PANTHER" id="PTHR48039">
    <property type="entry name" value="RNA-BINDING MOTIF PROTEIN 14B"/>
    <property type="match status" value="1"/>
</dbReference>
<feature type="region of interest" description="Disordered" evidence="6">
    <location>
        <begin position="660"/>
        <end position="832"/>
    </location>
</feature>
<feature type="compositionally biased region" description="Basic and acidic residues" evidence="6">
    <location>
        <begin position="464"/>
        <end position="476"/>
    </location>
</feature>
<comment type="subcellular location">
    <subcellularLocation>
        <location evidence="1">Nucleus</location>
    </subcellularLocation>
</comment>
<organism evidence="8 9">
    <name type="scientific">Tetraparma gracilis</name>
    <dbReference type="NCBI Taxonomy" id="2962635"/>
    <lineage>
        <taxon>Eukaryota</taxon>
        <taxon>Sar</taxon>
        <taxon>Stramenopiles</taxon>
        <taxon>Ochrophyta</taxon>
        <taxon>Bolidophyceae</taxon>
        <taxon>Parmales</taxon>
        <taxon>Triparmaceae</taxon>
        <taxon>Tetraparma</taxon>
    </lineage>
</organism>
<dbReference type="Gene3D" id="3.30.70.330">
    <property type="match status" value="4"/>
</dbReference>
<proteinExistence type="predicted"/>
<dbReference type="InterPro" id="IPR035979">
    <property type="entry name" value="RBD_domain_sf"/>
</dbReference>
<sequence>MAAASDSSAAGSSSTIFVRGLPPSITPHALSSLFSSVGPVKKADVLKTKNSSGKVDATSTGLGFGFVRFTCAEDASDAAREMSGVVTEIAGRKYKLQVEVAKPSGAAQPAAKPAGEERPPQTQEEQELGALKRTARVIVRNLSFYAKASHVRAALEGFGDIVELALPTVKTGDEMKGGKGKQQKSQHRGFAFVTFKTAAAAKAAVDRCAKEGGIEIRGRKVAVDVSVPKHMHEEGRRGERKAEAERGEAERGEAAGSGDDDDSDGDDGSDGSDGSDDSDDSESDGEDSASPKKGPKKESSSSAPAAPPKDASEKCTAFVRNVPFDVTDRDLFSLFKTYGAIAKVFVVLDPATGMGKGSAFVKFKYRAACERALEAARADETSPFVAAKAAAANVSSGNDGIMLNGRRLLVDLAVDRETAGGLKVERDENGKALKKAGKDRRNLYLKMEGYVNDESGGFANLPRQDQEKRQRAASEKNTKLRSPLFFINPLRLSIRNLHKDVDEVKLKKLVVDGIKGGLKAGLVGPEDVTAQLKAQGLPLRECVGECAEVPEFEDKNVKKYVPSLYVDREVVEATSGKKTVGVSRGYGFVEFAHHAHALACLRELNNNPKFSKQWVMNGQKVDKLVKAGGKGAGADFLGEDGKVKTPRLVVEFTIENKAKANEQAKRKEKVRENTLKQLKGGKGEDEGENAKKAKKGKKDAKDGKDGKDGKGEEKKKSRGQLQREKKRKAREAAERGEGGEQEEGGGRAEDSMETEAAERKPRGPQDDTRKAKKSKVKLDKTERAEVEEERTFDKLVDQYKRKFKGEGGGDGDEVKPEDLAAANEKKSKRWFD</sequence>
<dbReference type="SMART" id="SM00360">
    <property type="entry name" value="RRM"/>
    <property type="match status" value="4"/>
</dbReference>
<feature type="compositionally biased region" description="Basic and acidic residues" evidence="6">
    <location>
        <begin position="730"/>
        <end position="769"/>
    </location>
</feature>
<feature type="compositionally biased region" description="Basic and acidic residues" evidence="6">
    <location>
        <begin position="776"/>
        <end position="832"/>
    </location>
</feature>
<dbReference type="Pfam" id="PF00076">
    <property type="entry name" value="RRM_1"/>
    <property type="match status" value="2"/>
</dbReference>
<keyword evidence="2" id="KW-0677">Repeat</keyword>
<evidence type="ECO:0000256" key="4">
    <source>
        <dbReference type="ARBA" id="ARBA00023242"/>
    </source>
</evidence>
<dbReference type="SUPFAM" id="SSF54928">
    <property type="entry name" value="RNA-binding domain, RBD"/>
    <property type="match status" value="3"/>
</dbReference>
<keyword evidence="3 5" id="KW-0694">RNA-binding</keyword>
<dbReference type="InterPro" id="IPR012677">
    <property type="entry name" value="Nucleotide-bd_a/b_plait_sf"/>
</dbReference>
<evidence type="ECO:0000256" key="6">
    <source>
        <dbReference type="SAM" id="MobiDB-lite"/>
    </source>
</evidence>
<reference evidence="8 9" key="1">
    <citation type="journal article" date="2023" name="Commun. Biol.">
        <title>Genome analysis of Parmales, the sister group of diatoms, reveals the evolutionary specialization of diatoms from phago-mixotrophs to photoautotrophs.</title>
        <authorList>
            <person name="Ban H."/>
            <person name="Sato S."/>
            <person name="Yoshikawa S."/>
            <person name="Yamada K."/>
            <person name="Nakamura Y."/>
            <person name="Ichinomiya M."/>
            <person name="Sato N."/>
            <person name="Blanc-Mathieu R."/>
            <person name="Endo H."/>
            <person name="Kuwata A."/>
            <person name="Ogata H."/>
        </authorList>
    </citation>
    <scope>NUCLEOTIDE SEQUENCE [LARGE SCALE GENOMIC DNA]</scope>
</reference>
<gene>
    <name evidence="8" type="ORF">TeGR_g15186</name>
</gene>
<feature type="compositionally biased region" description="Basic and acidic residues" evidence="6">
    <location>
        <begin position="699"/>
        <end position="715"/>
    </location>
</feature>
<accession>A0ABQ6MKP5</accession>
<feature type="compositionally biased region" description="Acidic residues" evidence="6">
    <location>
        <begin position="258"/>
        <end position="287"/>
    </location>
</feature>
<name>A0ABQ6MKP5_9STRA</name>
<dbReference type="PANTHER" id="PTHR48039:SF5">
    <property type="entry name" value="RNA-BINDING PROTEIN 28"/>
    <property type="match status" value="1"/>
</dbReference>
<keyword evidence="4" id="KW-0539">Nucleus</keyword>
<keyword evidence="9" id="KW-1185">Reference proteome</keyword>
<dbReference type="PROSITE" id="PS50102">
    <property type="entry name" value="RRM"/>
    <property type="match status" value="3"/>
</dbReference>
<feature type="compositionally biased region" description="Basic and acidic residues" evidence="6">
    <location>
        <begin position="660"/>
        <end position="674"/>
    </location>
</feature>
<feature type="domain" description="RRM" evidence="7">
    <location>
        <begin position="135"/>
        <end position="228"/>
    </location>
</feature>
<evidence type="ECO:0000256" key="2">
    <source>
        <dbReference type="ARBA" id="ARBA00022737"/>
    </source>
</evidence>
<feature type="compositionally biased region" description="Basic and acidic residues" evidence="6">
    <location>
        <begin position="230"/>
        <end position="253"/>
    </location>
</feature>
<feature type="compositionally biased region" description="Basic and acidic residues" evidence="6">
    <location>
        <begin position="681"/>
        <end position="691"/>
    </location>
</feature>
<evidence type="ECO:0000256" key="3">
    <source>
        <dbReference type="ARBA" id="ARBA00022884"/>
    </source>
</evidence>
<evidence type="ECO:0000256" key="5">
    <source>
        <dbReference type="PROSITE-ProRule" id="PRU00176"/>
    </source>
</evidence>
<dbReference type="Proteomes" id="UP001165060">
    <property type="component" value="Unassembled WGS sequence"/>
</dbReference>
<feature type="region of interest" description="Disordered" evidence="6">
    <location>
        <begin position="225"/>
        <end position="312"/>
    </location>
</feature>
<feature type="domain" description="RRM" evidence="7">
    <location>
        <begin position="315"/>
        <end position="415"/>
    </location>
</feature>
<dbReference type="InterPro" id="IPR051945">
    <property type="entry name" value="RRM_MRD1_RNA_proc_ribogen"/>
</dbReference>
<evidence type="ECO:0000256" key="1">
    <source>
        <dbReference type="ARBA" id="ARBA00004123"/>
    </source>
</evidence>
<protein>
    <recommendedName>
        <fullName evidence="7">RRM domain-containing protein</fullName>
    </recommendedName>
</protein>
<evidence type="ECO:0000313" key="9">
    <source>
        <dbReference type="Proteomes" id="UP001165060"/>
    </source>
</evidence>
<dbReference type="EMBL" id="BRYB01004222">
    <property type="protein sequence ID" value="GMI27617.1"/>
    <property type="molecule type" value="Genomic_DNA"/>
</dbReference>
<evidence type="ECO:0000259" key="7">
    <source>
        <dbReference type="PROSITE" id="PS50102"/>
    </source>
</evidence>
<comment type="caution">
    <text evidence="8">The sequence shown here is derived from an EMBL/GenBank/DDBJ whole genome shotgun (WGS) entry which is preliminary data.</text>
</comment>
<dbReference type="InterPro" id="IPR000504">
    <property type="entry name" value="RRM_dom"/>
</dbReference>
<feature type="domain" description="RRM" evidence="7">
    <location>
        <begin position="14"/>
        <end position="103"/>
    </location>
</feature>
<feature type="region of interest" description="Disordered" evidence="6">
    <location>
        <begin position="456"/>
        <end position="476"/>
    </location>
</feature>
<evidence type="ECO:0000313" key="8">
    <source>
        <dbReference type="EMBL" id="GMI27617.1"/>
    </source>
</evidence>